<evidence type="ECO:0000256" key="1">
    <source>
        <dbReference type="SAM" id="Phobius"/>
    </source>
</evidence>
<dbReference type="InParanoid" id="A0A2T3AN18"/>
<dbReference type="EMBL" id="KZ678373">
    <property type="protein sequence ID" value="PSS03799.1"/>
    <property type="molecule type" value="Genomic_DNA"/>
</dbReference>
<evidence type="ECO:0000313" key="3">
    <source>
        <dbReference type="Proteomes" id="UP000241462"/>
    </source>
</evidence>
<dbReference type="Proteomes" id="UP000241462">
    <property type="component" value="Unassembled WGS sequence"/>
</dbReference>
<dbReference type="PANTHER" id="PTHR32251:SF23">
    <property type="entry name" value="3-OXO-5-ALPHA-STEROID 4-DEHYDROGENASE (DUF1295)"/>
    <property type="match status" value="1"/>
</dbReference>
<keyword evidence="1" id="KW-0812">Transmembrane</keyword>
<dbReference type="PANTHER" id="PTHR32251">
    <property type="entry name" value="3-OXO-5-ALPHA-STEROID 4-DEHYDROGENASE"/>
    <property type="match status" value="1"/>
</dbReference>
<keyword evidence="3" id="KW-1185">Reference proteome</keyword>
<dbReference type="Gene3D" id="1.20.120.1630">
    <property type="match status" value="1"/>
</dbReference>
<gene>
    <name evidence="2" type="ORF">BD289DRAFT_97607</name>
</gene>
<dbReference type="AlphaFoldDB" id="A0A2T3AN18"/>
<dbReference type="InterPro" id="IPR010721">
    <property type="entry name" value="UstE-like"/>
</dbReference>
<keyword evidence="1" id="KW-0472">Membrane</keyword>
<feature type="transmembrane region" description="Helical" evidence="1">
    <location>
        <begin position="192"/>
        <end position="211"/>
    </location>
</feature>
<organism evidence="2 3">
    <name type="scientific">Coniella lustricola</name>
    <dbReference type="NCBI Taxonomy" id="2025994"/>
    <lineage>
        <taxon>Eukaryota</taxon>
        <taxon>Fungi</taxon>
        <taxon>Dikarya</taxon>
        <taxon>Ascomycota</taxon>
        <taxon>Pezizomycotina</taxon>
        <taxon>Sordariomycetes</taxon>
        <taxon>Sordariomycetidae</taxon>
        <taxon>Diaporthales</taxon>
        <taxon>Schizoparmaceae</taxon>
        <taxon>Coniella</taxon>
    </lineage>
</organism>
<sequence length="349" mass="39601">MALPALQSFEDCADWAKTIEPYIPQLYELPSRLVDVVQGRQSLADVYTQTNPAISGFAISIALGSIFLVVAEANRNYSQVDRCWSLLPTFFIAHFDLWARLTGAPTTRIDMILLFGTVWSARLTYNYWRKGGYTVGSEDYRWEIIRDRVPGWAFSVFNATFISFQQTLILYALAAPVYPILLSTQFQPEAGVYDIAFLIFQLGLVTIEWFADQQQWDFQNAKHDYQKTGIIAEGFNILDLERGFITSGLWAYSRHPNFAVEQTIWVSLYAWSAYTTNTSFYWAATGAISLLSIFFGSTILTEWITAGKYPEYSEYQKQVAKFLPLSLQGYQPPAAPASIAANSELKKQK</sequence>
<feature type="transmembrane region" description="Helical" evidence="1">
    <location>
        <begin position="280"/>
        <end position="300"/>
    </location>
</feature>
<evidence type="ECO:0008006" key="4">
    <source>
        <dbReference type="Google" id="ProtNLM"/>
    </source>
</evidence>
<feature type="transmembrane region" description="Helical" evidence="1">
    <location>
        <begin position="149"/>
        <end position="172"/>
    </location>
</feature>
<reference evidence="2 3" key="1">
    <citation type="journal article" date="2018" name="Mycol. Prog.">
        <title>Coniella lustricola, a new species from submerged detritus.</title>
        <authorList>
            <person name="Raudabaugh D.B."/>
            <person name="Iturriaga T."/>
            <person name="Carver A."/>
            <person name="Mondo S."/>
            <person name="Pangilinan J."/>
            <person name="Lipzen A."/>
            <person name="He G."/>
            <person name="Amirebrahimi M."/>
            <person name="Grigoriev I.V."/>
            <person name="Miller A.N."/>
        </authorList>
    </citation>
    <scope>NUCLEOTIDE SEQUENCE [LARGE SCALE GENOMIC DNA]</scope>
    <source>
        <strain evidence="2 3">B22-T-1</strain>
    </source>
</reference>
<feature type="transmembrane region" description="Helical" evidence="1">
    <location>
        <begin position="53"/>
        <end position="71"/>
    </location>
</feature>
<name>A0A2T3AN18_9PEZI</name>
<proteinExistence type="predicted"/>
<protein>
    <recommendedName>
        <fullName evidence="4">DUF1295 domain protein</fullName>
    </recommendedName>
</protein>
<keyword evidence="1" id="KW-1133">Transmembrane helix</keyword>
<accession>A0A2T3AN18</accession>
<evidence type="ECO:0000313" key="2">
    <source>
        <dbReference type="EMBL" id="PSS03799.1"/>
    </source>
</evidence>
<dbReference type="GO" id="GO:0016020">
    <property type="term" value="C:membrane"/>
    <property type="evidence" value="ECO:0007669"/>
    <property type="project" value="TreeGrafter"/>
</dbReference>
<dbReference type="OrthoDB" id="201504at2759"/>
<dbReference type="Pfam" id="PF06966">
    <property type="entry name" value="DUF1295"/>
    <property type="match status" value="1"/>
</dbReference>